<feature type="region of interest" description="Disordered" evidence="1">
    <location>
        <begin position="1"/>
        <end position="21"/>
    </location>
</feature>
<dbReference type="OrthoDB" id="5207413at2759"/>
<evidence type="ECO:0000313" key="2">
    <source>
        <dbReference type="EMBL" id="QSZ32021.1"/>
    </source>
</evidence>
<organism evidence="2 3">
    <name type="scientific">Monilinia vaccinii-corymbosi</name>
    <dbReference type="NCBI Taxonomy" id="61207"/>
    <lineage>
        <taxon>Eukaryota</taxon>
        <taxon>Fungi</taxon>
        <taxon>Dikarya</taxon>
        <taxon>Ascomycota</taxon>
        <taxon>Pezizomycotina</taxon>
        <taxon>Leotiomycetes</taxon>
        <taxon>Helotiales</taxon>
        <taxon>Sclerotiniaceae</taxon>
        <taxon>Monilinia</taxon>
    </lineage>
</organism>
<reference evidence="2" key="1">
    <citation type="submission" date="2020-10" db="EMBL/GenBank/DDBJ databases">
        <title>Genome Sequence of Monilinia vaccinii-corymbosi Sheds Light on Mummy Berry Disease Infection of Blueberry and Mating Type.</title>
        <authorList>
            <person name="Yow A.G."/>
            <person name="Zhang Y."/>
            <person name="Bansal K."/>
            <person name="Eacker S.M."/>
            <person name="Sullivan S."/>
            <person name="Liachko I."/>
            <person name="Cubeta M.A."/>
            <person name="Rollins J.A."/>
            <person name="Ashrafi H."/>
        </authorList>
    </citation>
    <scope>NUCLEOTIDE SEQUENCE</scope>
    <source>
        <strain evidence="2">RL-1</strain>
    </source>
</reference>
<feature type="compositionally biased region" description="Low complexity" evidence="1">
    <location>
        <begin position="134"/>
        <end position="150"/>
    </location>
</feature>
<dbReference type="AlphaFoldDB" id="A0A8A3P7Y3"/>
<feature type="compositionally biased region" description="Polar residues" evidence="1">
    <location>
        <begin position="70"/>
        <end position="81"/>
    </location>
</feature>
<gene>
    <name evidence="2" type="ORF">DSL72_001590</name>
</gene>
<name>A0A8A3P7Y3_9HELO</name>
<evidence type="ECO:0000313" key="3">
    <source>
        <dbReference type="Proteomes" id="UP000672032"/>
    </source>
</evidence>
<feature type="compositionally biased region" description="Polar residues" evidence="1">
    <location>
        <begin position="1"/>
        <end position="11"/>
    </location>
</feature>
<sequence>MPSSWRTSNAPPDSERKASRWPHLPGFYLNLEFKVSSSDHDKERGASLTYTSRNMRERERARARTRANTHSGNSSGPSISTPGPLHASQQPHYRQEPQQQQQQQERSQDLRISTEGSELWRSAPPAINDRNQQPLSPVSPLSPVASPISAHRILDDVSPADYFERPSPSTPGRYRLGGDDLPWSTPSSYWNAEPDASESTCVDPARTSAEPCRSPPPPRRNEDAERAGELSELQQAMMTVDSMGEDRWDPWMWDGVGGRSRRPMSVGWAVSSNDALQSSFSPSLGSPLPPPYVVSQWEHSSRKRVAVEGPYGPS</sequence>
<accession>A0A8A3P7Y3</accession>
<feature type="region of interest" description="Disordered" evidence="1">
    <location>
        <begin position="34"/>
        <end position="229"/>
    </location>
</feature>
<proteinExistence type="predicted"/>
<protein>
    <submittedName>
        <fullName evidence="2">Uncharacterized protein</fullName>
    </submittedName>
</protein>
<dbReference type="Proteomes" id="UP000672032">
    <property type="component" value="Chromosome 2"/>
</dbReference>
<evidence type="ECO:0000256" key="1">
    <source>
        <dbReference type="SAM" id="MobiDB-lite"/>
    </source>
</evidence>
<feature type="compositionally biased region" description="Low complexity" evidence="1">
    <location>
        <begin position="88"/>
        <end position="105"/>
    </location>
</feature>
<keyword evidence="3" id="KW-1185">Reference proteome</keyword>
<feature type="compositionally biased region" description="Basic and acidic residues" evidence="1">
    <location>
        <begin position="219"/>
        <end position="229"/>
    </location>
</feature>
<dbReference type="EMBL" id="CP063406">
    <property type="protein sequence ID" value="QSZ32021.1"/>
    <property type="molecule type" value="Genomic_DNA"/>
</dbReference>